<dbReference type="Gene3D" id="3.90.280.10">
    <property type="entry name" value="PEBP-like"/>
    <property type="match status" value="1"/>
</dbReference>
<accession>A0ABS2BNU5</accession>
<name>A0ABS2BNU5_9NEIS</name>
<dbReference type="Gene3D" id="2.30.30.400">
    <property type="entry name" value="Rof-like"/>
    <property type="match status" value="1"/>
</dbReference>
<dbReference type="InterPro" id="IPR008914">
    <property type="entry name" value="PEBP"/>
</dbReference>
<reference evidence="1 2" key="1">
    <citation type="submission" date="2021-01" db="EMBL/GenBank/DDBJ databases">
        <title>Draft Genome Sequence and Polyhydroxyalkanoate Biosynthetic Potential of Jeongeupia naejangsanensis Type Strain DSM 24253.</title>
        <authorList>
            <person name="Turrini P."/>
            <person name="Artuso I."/>
            <person name="Lugli G.A."/>
            <person name="Frangipani E."/>
            <person name="Ventura M."/>
            <person name="Visca P."/>
        </authorList>
    </citation>
    <scope>NUCLEOTIDE SEQUENCE [LARGE SCALE GENOMIC DNA]</scope>
    <source>
        <strain evidence="1 2">DSM 24253</strain>
    </source>
</reference>
<organism evidence="1 2">
    <name type="scientific">Jeongeupia naejangsanensis</name>
    <dbReference type="NCBI Taxonomy" id="613195"/>
    <lineage>
        <taxon>Bacteria</taxon>
        <taxon>Pseudomonadati</taxon>
        <taxon>Pseudomonadota</taxon>
        <taxon>Betaproteobacteria</taxon>
        <taxon>Neisseriales</taxon>
        <taxon>Chitinibacteraceae</taxon>
        <taxon>Jeongeupia</taxon>
    </lineage>
</organism>
<dbReference type="GO" id="GO:0004860">
    <property type="term" value="F:protein kinase inhibitor activity"/>
    <property type="evidence" value="ECO:0007669"/>
    <property type="project" value="UniProtKB-KW"/>
</dbReference>
<evidence type="ECO:0000313" key="2">
    <source>
        <dbReference type="Proteomes" id="UP000809431"/>
    </source>
</evidence>
<dbReference type="Proteomes" id="UP000809431">
    <property type="component" value="Unassembled WGS sequence"/>
</dbReference>
<keyword evidence="1" id="KW-0649">Protein kinase inhibitor</keyword>
<dbReference type="PANTHER" id="PTHR30289:SF1">
    <property type="entry name" value="PEBP (PHOSPHATIDYLETHANOLAMINE-BINDING PROTEIN) FAMILY PROTEIN"/>
    <property type="match status" value="1"/>
</dbReference>
<dbReference type="EMBL" id="JAESND010000005">
    <property type="protein sequence ID" value="MBM3116464.1"/>
    <property type="molecule type" value="Genomic_DNA"/>
</dbReference>
<dbReference type="InterPro" id="IPR038626">
    <property type="entry name" value="Rof-like_sf"/>
</dbReference>
<evidence type="ECO:0000313" key="1">
    <source>
        <dbReference type="EMBL" id="MBM3116464.1"/>
    </source>
</evidence>
<dbReference type="PANTHER" id="PTHR30289">
    <property type="entry name" value="UNCHARACTERIZED PROTEIN YBCL-RELATED"/>
    <property type="match status" value="1"/>
</dbReference>
<dbReference type="InterPro" id="IPR005247">
    <property type="entry name" value="YbhB_YbcL/LppC-like"/>
</dbReference>
<dbReference type="SUPFAM" id="SSF101744">
    <property type="entry name" value="Rof/RNase P subunit-like"/>
    <property type="match status" value="1"/>
</dbReference>
<dbReference type="Pfam" id="PF07073">
    <property type="entry name" value="ROF"/>
    <property type="match status" value="1"/>
</dbReference>
<protein>
    <submittedName>
        <fullName evidence="1">YbhB/YbcL family Raf kinase inhibitor-like protein</fullName>
    </submittedName>
</protein>
<dbReference type="CDD" id="cd00865">
    <property type="entry name" value="PEBP_bact_arch"/>
    <property type="match status" value="1"/>
</dbReference>
<dbReference type="InterPro" id="IPR023534">
    <property type="entry name" value="Rof/RNase_P-like"/>
</dbReference>
<dbReference type="RefSeq" id="WP_203538710.1">
    <property type="nucleotide sequence ID" value="NZ_JAESND010000005.1"/>
</dbReference>
<comment type="caution">
    <text evidence="1">The sequence shown here is derived from an EMBL/GenBank/DDBJ whole genome shotgun (WGS) entry which is preliminary data.</text>
</comment>
<keyword evidence="2" id="KW-1185">Reference proteome</keyword>
<proteinExistence type="predicted"/>
<dbReference type="InterPro" id="IPR036610">
    <property type="entry name" value="PEBP-like_sf"/>
</dbReference>
<dbReference type="InterPro" id="IPR009778">
    <property type="entry name" value="ROF"/>
</dbReference>
<dbReference type="Pfam" id="PF01161">
    <property type="entry name" value="PBP"/>
    <property type="match status" value="1"/>
</dbReference>
<gene>
    <name evidence="1" type="ORF">JMJ54_11540</name>
</gene>
<dbReference type="NCBIfam" id="TIGR00481">
    <property type="entry name" value="YbhB/YbcL family Raf kinase inhibitor-like protein"/>
    <property type="match status" value="1"/>
</dbReference>
<dbReference type="SUPFAM" id="SSF49777">
    <property type="entry name" value="PEBP-like"/>
    <property type="match status" value="1"/>
</dbReference>
<sequence>MKLWSDSFHDGSPIPGEFAFAVVDPANHVALSANRNPQLAWRDAPVGTKSFVLLVHDPDVPSRGDDVNQEGREVAASLARVDFFHWVLIDIPATVRTIAAGEHADGVQVRGKPGPAAPHGYRHGINDFTGWFAGDKAMAGDYFGYDGPCPPWNDALTHRYVFTLHALDVDRLALDGTFTGHDVRKAMSGHILGEARLTGTYTLNPRLRSLDGHANGEFHQVSCEALDYLEIACMGRYKLHLELVGGESATGLAQDIRDHGHAEYLVLGTHDGDIEIRFDHIRALTPLTHGARFGHVTLR</sequence>